<comment type="caution">
    <text evidence="2">The sequence shown here is derived from an EMBL/GenBank/DDBJ whole genome shotgun (WGS) entry which is preliminary data.</text>
</comment>
<feature type="non-terminal residue" evidence="2">
    <location>
        <position position="370"/>
    </location>
</feature>
<accession>A0AA39XL56</accession>
<dbReference type="EMBL" id="JAULSR010000001">
    <property type="protein sequence ID" value="KAK0636048.1"/>
    <property type="molecule type" value="Genomic_DNA"/>
</dbReference>
<protein>
    <submittedName>
        <fullName evidence="2">Heterokaryon incompatibility protein-domain-containing protein</fullName>
    </submittedName>
</protein>
<dbReference type="AlphaFoldDB" id="A0AA39XL56"/>
<name>A0AA39XL56_9PEZI</name>
<dbReference type="Proteomes" id="UP001174934">
    <property type="component" value="Unassembled WGS sequence"/>
</dbReference>
<dbReference type="PANTHER" id="PTHR33112:SF16">
    <property type="entry name" value="HETEROKARYON INCOMPATIBILITY DOMAIN-CONTAINING PROTEIN"/>
    <property type="match status" value="1"/>
</dbReference>
<organism evidence="2 3">
    <name type="scientific">Bombardia bombarda</name>
    <dbReference type="NCBI Taxonomy" id="252184"/>
    <lineage>
        <taxon>Eukaryota</taxon>
        <taxon>Fungi</taxon>
        <taxon>Dikarya</taxon>
        <taxon>Ascomycota</taxon>
        <taxon>Pezizomycotina</taxon>
        <taxon>Sordariomycetes</taxon>
        <taxon>Sordariomycetidae</taxon>
        <taxon>Sordariales</taxon>
        <taxon>Lasiosphaeriaceae</taxon>
        <taxon>Bombardia</taxon>
    </lineage>
</organism>
<feature type="domain" description="Heterokaryon incompatibility" evidence="1">
    <location>
        <begin position="260"/>
        <end position="365"/>
    </location>
</feature>
<dbReference type="InterPro" id="IPR010730">
    <property type="entry name" value="HET"/>
</dbReference>
<dbReference type="Pfam" id="PF06985">
    <property type="entry name" value="HET"/>
    <property type="match status" value="1"/>
</dbReference>
<evidence type="ECO:0000313" key="2">
    <source>
        <dbReference type="EMBL" id="KAK0636048.1"/>
    </source>
</evidence>
<reference evidence="2" key="1">
    <citation type="submission" date="2023-06" db="EMBL/GenBank/DDBJ databases">
        <title>Genome-scale phylogeny and comparative genomics of the fungal order Sordariales.</title>
        <authorList>
            <consortium name="Lawrence Berkeley National Laboratory"/>
            <person name="Hensen N."/>
            <person name="Bonometti L."/>
            <person name="Westerberg I."/>
            <person name="Brannstrom I.O."/>
            <person name="Guillou S."/>
            <person name="Cros-Aarteil S."/>
            <person name="Calhoun S."/>
            <person name="Haridas S."/>
            <person name="Kuo A."/>
            <person name="Mondo S."/>
            <person name="Pangilinan J."/>
            <person name="Riley R."/>
            <person name="LaButti K."/>
            <person name="Andreopoulos B."/>
            <person name="Lipzen A."/>
            <person name="Chen C."/>
            <person name="Yanf M."/>
            <person name="Daum C."/>
            <person name="Ng V."/>
            <person name="Clum A."/>
            <person name="Steindorff A."/>
            <person name="Ohm R."/>
            <person name="Martin F."/>
            <person name="Silar P."/>
            <person name="Natvig D."/>
            <person name="Lalanne C."/>
            <person name="Gautier V."/>
            <person name="Ament-velasquez S.L."/>
            <person name="Kruys A."/>
            <person name="Hutchinson M.I."/>
            <person name="Powell A.J."/>
            <person name="Barry K."/>
            <person name="Miller A.N."/>
            <person name="Grigoriev I.V."/>
            <person name="Debuchy R."/>
            <person name="Gladieux P."/>
            <person name="Thoren M.H."/>
            <person name="Johannesson H."/>
        </authorList>
    </citation>
    <scope>NUCLEOTIDE SEQUENCE</scope>
    <source>
        <strain evidence="2">SMH3391-2</strain>
    </source>
</reference>
<evidence type="ECO:0000259" key="1">
    <source>
        <dbReference type="Pfam" id="PF06985"/>
    </source>
</evidence>
<keyword evidence="3" id="KW-1185">Reference proteome</keyword>
<sequence length="370" mass="41236">MSSLLDKASGVAKGARTAADLATWAGRWGKRQITANSRGLCLVCNNLQPHGHERTLARKALAPTAAGTTTAMLELSDISTAKLLETREIDPKTGLPKRQCRYCRLLCDIFDQFFIDEWMSWITETHNKMNISVGLMICEGKPLIINCWAFTYDKWILHPRVDLEVYMDQHLQQPGGTLTGPSAATGALPTMGPVAPRAESVSSESCFRFMRDCVSQCLGEHPKCRTQDTGFVPTRLLYLGQDNRDLRIRIGVPPEERIQWAALSHCWGGGTPIKLLQANLTQLTEHVNISDLPATFSNAIDIARFLGLRYLWIDSICIIQDDTHDWDVEASRMGFVYSQAFLVICGASSPNPSTPFLGPREPDWLPKQFD</sequence>
<evidence type="ECO:0000313" key="3">
    <source>
        <dbReference type="Proteomes" id="UP001174934"/>
    </source>
</evidence>
<proteinExistence type="predicted"/>
<gene>
    <name evidence="2" type="ORF">B0T17DRAFT_485302</name>
</gene>
<dbReference type="PANTHER" id="PTHR33112">
    <property type="entry name" value="DOMAIN PROTEIN, PUTATIVE-RELATED"/>
    <property type="match status" value="1"/>
</dbReference>